<dbReference type="GO" id="GO:0042802">
    <property type="term" value="F:identical protein binding"/>
    <property type="evidence" value="ECO:0007669"/>
    <property type="project" value="InterPro"/>
</dbReference>
<dbReference type="Gene3D" id="1.25.40.10">
    <property type="entry name" value="Tetratricopeptide repeat domain"/>
    <property type="match status" value="1"/>
</dbReference>
<reference evidence="1" key="1">
    <citation type="submission" date="2020-08" db="EMBL/GenBank/DDBJ databases">
        <title>Whole genome shotgun sequence of Polymorphospora rubra NBRC 101157.</title>
        <authorList>
            <person name="Komaki H."/>
            <person name="Tamura T."/>
        </authorList>
    </citation>
    <scope>NUCLEOTIDE SEQUENCE</scope>
    <source>
        <strain evidence="1">NBRC 101157</strain>
    </source>
</reference>
<name>A0A810N7L6_9ACTN</name>
<gene>
    <name evidence="1" type="ORF">Prubr_66030</name>
</gene>
<evidence type="ECO:0008006" key="3">
    <source>
        <dbReference type="Google" id="ProtNLM"/>
    </source>
</evidence>
<evidence type="ECO:0000313" key="1">
    <source>
        <dbReference type="EMBL" id="BCJ69582.1"/>
    </source>
</evidence>
<protein>
    <recommendedName>
        <fullName evidence="3">Tetratricopeptide repeat protein</fullName>
    </recommendedName>
</protein>
<keyword evidence="2" id="KW-1185">Reference proteome</keyword>
<proteinExistence type="predicted"/>
<dbReference type="EMBL" id="AP023359">
    <property type="protein sequence ID" value="BCJ69582.1"/>
    <property type="molecule type" value="Genomic_DNA"/>
</dbReference>
<dbReference type="AlphaFoldDB" id="A0A810N7L6"/>
<sequence length="168" mass="18362">MLAELLTRHGRVDEAIAVLRPVAVSMGGDGWLVRMLWTPLADQGRVDEALTLIDDLAERAGGMSTELFVERILLLACCGRFDQAIVELRNHREADTWYLVGYLADVLADAGRLDEAVAVLSSPDHHAVHATALATLLIRQGRVAEAVEILHNRVLLPNPDGPWALQTS</sequence>
<organism evidence="1 2">
    <name type="scientific">Polymorphospora rubra</name>
    <dbReference type="NCBI Taxonomy" id="338584"/>
    <lineage>
        <taxon>Bacteria</taxon>
        <taxon>Bacillati</taxon>
        <taxon>Actinomycetota</taxon>
        <taxon>Actinomycetes</taxon>
        <taxon>Micromonosporales</taxon>
        <taxon>Micromonosporaceae</taxon>
        <taxon>Polymorphospora</taxon>
    </lineage>
</organism>
<dbReference type="InterPro" id="IPR011717">
    <property type="entry name" value="TPR-4"/>
</dbReference>
<accession>A0A810N7L6</accession>
<dbReference type="InterPro" id="IPR011990">
    <property type="entry name" value="TPR-like_helical_dom_sf"/>
</dbReference>
<dbReference type="KEGG" id="pry:Prubr_66030"/>
<dbReference type="Proteomes" id="UP000680866">
    <property type="component" value="Chromosome"/>
</dbReference>
<dbReference type="Pfam" id="PF07721">
    <property type="entry name" value="TPR_4"/>
    <property type="match status" value="2"/>
</dbReference>
<evidence type="ECO:0000313" key="2">
    <source>
        <dbReference type="Proteomes" id="UP000680866"/>
    </source>
</evidence>
<dbReference type="SUPFAM" id="SSF48452">
    <property type="entry name" value="TPR-like"/>
    <property type="match status" value="1"/>
</dbReference>